<dbReference type="InterPro" id="IPR011010">
    <property type="entry name" value="DNA_brk_join_enz"/>
</dbReference>
<comment type="caution">
    <text evidence="2">The sequence shown here is derived from an EMBL/GenBank/DDBJ whole genome shotgun (WGS) entry which is preliminary data.</text>
</comment>
<accession>A0A502FT65</accession>
<keyword evidence="3" id="KW-1185">Reference proteome</keyword>
<proteinExistence type="predicted"/>
<dbReference type="Proteomes" id="UP000319931">
    <property type="component" value="Unassembled WGS sequence"/>
</dbReference>
<dbReference type="AlphaFoldDB" id="A0A502FT65"/>
<protein>
    <recommendedName>
        <fullName evidence="4">Integrase</fullName>
    </recommendedName>
</protein>
<evidence type="ECO:0000313" key="2">
    <source>
        <dbReference type="EMBL" id="TPG52644.1"/>
    </source>
</evidence>
<evidence type="ECO:0008006" key="4">
    <source>
        <dbReference type="Google" id="ProtNLM"/>
    </source>
</evidence>
<organism evidence="2 3">
    <name type="scientific">Sphingomonas glacialis</name>
    <dbReference type="NCBI Taxonomy" id="658225"/>
    <lineage>
        <taxon>Bacteria</taxon>
        <taxon>Pseudomonadati</taxon>
        <taxon>Pseudomonadota</taxon>
        <taxon>Alphaproteobacteria</taxon>
        <taxon>Sphingomonadales</taxon>
        <taxon>Sphingomonadaceae</taxon>
        <taxon>Sphingomonas</taxon>
    </lineage>
</organism>
<name>A0A502FT65_9SPHN</name>
<evidence type="ECO:0000256" key="1">
    <source>
        <dbReference type="SAM" id="MobiDB-lite"/>
    </source>
</evidence>
<gene>
    <name evidence="2" type="ORF">EAH76_12205</name>
</gene>
<reference evidence="2 3" key="1">
    <citation type="journal article" date="2019" name="Environ. Microbiol.">
        <title>Species interactions and distinct microbial communities in high Arctic permafrost affected cryosols are associated with the CH4 and CO2 gas fluxes.</title>
        <authorList>
            <person name="Altshuler I."/>
            <person name="Hamel J."/>
            <person name="Turney S."/>
            <person name="Magnuson E."/>
            <person name="Levesque R."/>
            <person name="Greer C."/>
            <person name="Whyte L.G."/>
        </authorList>
    </citation>
    <scope>NUCLEOTIDE SEQUENCE [LARGE SCALE GENOMIC DNA]</scope>
    <source>
        <strain evidence="2 3">E6.1</strain>
    </source>
</reference>
<dbReference type="SUPFAM" id="SSF56349">
    <property type="entry name" value="DNA breaking-rejoining enzymes"/>
    <property type="match status" value="1"/>
</dbReference>
<sequence>MRADSHLGHANIRSTMIYAHVEHDPARKAANRVGRKIAAALSGRIASKIKPQNKRVGGAPAPNSSKPR</sequence>
<dbReference type="GO" id="GO:0003677">
    <property type="term" value="F:DNA binding"/>
    <property type="evidence" value="ECO:0007669"/>
    <property type="project" value="InterPro"/>
</dbReference>
<evidence type="ECO:0000313" key="3">
    <source>
        <dbReference type="Proteomes" id="UP000319931"/>
    </source>
</evidence>
<feature type="region of interest" description="Disordered" evidence="1">
    <location>
        <begin position="44"/>
        <end position="68"/>
    </location>
</feature>
<dbReference type="EMBL" id="RCZC01000003">
    <property type="protein sequence ID" value="TPG52644.1"/>
    <property type="molecule type" value="Genomic_DNA"/>
</dbReference>